<feature type="domain" description="Sulfatase N-terminal" evidence="3">
    <location>
        <begin position="37"/>
        <end position="107"/>
    </location>
</feature>
<evidence type="ECO:0000256" key="1">
    <source>
        <dbReference type="ARBA" id="ARBA00008779"/>
    </source>
</evidence>
<dbReference type="PANTHER" id="PTHR42693">
    <property type="entry name" value="ARYLSULFATASE FAMILY MEMBER"/>
    <property type="match status" value="1"/>
</dbReference>
<gene>
    <name evidence="4" type="ORF">S03H2_45136</name>
</gene>
<dbReference type="AlphaFoldDB" id="X1IR55"/>
<dbReference type="InterPro" id="IPR017850">
    <property type="entry name" value="Alkaline_phosphatase_core_sf"/>
</dbReference>
<comment type="caution">
    <text evidence="4">The sequence shown here is derived from an EMBL/GenBank/DDBJ whole genome shotgun (WGS) entry which is preliminary data.</text>
</comment>
<sequence>MHMKQNLSLIGTMGLGITLAALAGCGTVVQQEKATPPNIIFIMADDMGYSDLGCTGSEIETPNLDRMAKNGVLFTNFYNTSRCCPSRASLLTGQYQWDAGMGHMDTNDSEYPEWESIVNKEEEALEMAVYAAMVDCMDQNIGRLMNVLEEESLANNTIVFFLSDNGAGQTAWNKTPAAEIGSRNCNAAYGIWYNVSNTPYRMY</sequence>
<protein>
    <recommendedName>
        <fullName evidence="3">Sulfatase N-terminal domain-containing protein</fullName>
    </recommendedName>
</protein>
<organism evidence="4">
    <name type="scientific">marine sediment metagenome</name>
    <dbReference type="NCBI Taxonomy" id="412755"/>
    <lineage>
        <taxon>unclassified sequences</taxon>
        <taxon>metagenomes</taxon>
        <taxon>ecological metagenomes</taxon>
    </lineage>
</organism>
<proteinExistence type="inferred from homology"/>
<dbReference type="PANTHER" id="PTHR42693:SF53">
    <property type="entry name" value="ENDO-4-O-SULFATASE"/>
    <property type="match status" value="1"/>
</dbReference>
<dbReference type="EMBL" id="BARU01028257">
    <property type="protein sequence ID" value="GAH68579.1"/>
    <property type="molecule type" value="Genomic_DNA"/>
</dbReference>
<dbReference type="PROSITE" id="PS51257">
    <property type="entry name" value="PROKAR_LIPOPROTEIN"/>
    <property type="match status" value="1"/>
</dbReference>
<dbReference type="InterPro" id="IPR000917">
    <property type="entry name" value="Sulfatase_N"/>
</dbReference>
<accession>X1IR55</accession>
<evidence type="ECO:0000259" key="3">
    <source>
        <dbReference type="Pfam" id="PF00884"/>
    </source>
</evidence>
<feature type="non-terminal residue" evidence="4">
    <location>
        <position position="203"/>
    </location>
</feature>
<dbReference type="Pfam" id="PF00884">
    <property type="entry name" value="Sulfatase"/>
    <property type="match status" value="2"/>
</dbReference>
<comment type="similarity">
    <text evidence="1">Belongs to the sulfatase family.</text>
</comment>
<feature type="domain" description="Sulfatase N-terminal" evidence="3">
    <location>
        <begin position="124"/>
        <end position="168"/>
    </location>
</feature>
<dbReference type="GO" id="GO:0004065">
    <property type="term" value="F:arylsulfatase activity"/>
    <property type="evidence" value="ECO:0007669"/>
    <property type="project" value="TreeGrafter"/>
</dbReference>
<dbReference type="InterPro" id="IPR050738">
    <property type="entry name" value="Sulfatase"/>
</dbReference>
<name>X1IR55_9ZZZZ</name>
<evidence type="ECO:0000256" key="2">
    <source>
        <dbReference type="ARBA" id="ARBA00022801"/>
    </source>
</evidence>
<dbReference type="SUPFAM" id="SSF53649">
    <property type="entry name" value="Alkaline phosphatase-like"/>
    <property type="match status" value="1"/>
</dbReference>
<reference evidence="4" key="1">
    <citation type="journal article" date="2014" name="Front. Microbiol.">
        <title>High frequency of phylogenetically diverse reductive dehalogenase-homologous genes in deep subseafloor sedimentary metagenomes.</title>
        <authorList>
            <person name="Kawai M."/>
            <person name="Futagami T."/>
            <person name="Toyoda A."/>
            <person name="Takaki Y."/>
            <person name="Nishi S."/>
            <person name="Hori S."/>
            <person name="Arai W."/>
            <person name="Tsubouchi T."/>
            <person name="Morono Y."/>
            <person name="Uchiyama I."/>
            <person name="Ito T."/>
            <person name="Fujiyama A."/>
            <person name="Inagaki F."/>
            <person name="Takami H."/>
        </authorList>
    </citation>
    <scope>NUCLEOTIDE SEQUENCE</scope>
    <source>
        <strain evidence="4">Expedition CK06-06</strain>
    </source>
</reference>
<evidence type="ECO:0000313" key="4">
    <source>
        <dbReference type="EMBL" id="GAH68579.1"/>
    </source>
</evidence>
<keyword evidence="2" id="KW-0378">Hydrolase</keyword>
<dbReference type="Gene3D" id="3.40.720.10">
    <property type="entry name" value="Alkaline Phosphatase, subunit A"/>
    <property type="match status" value="2"/>
</dbReference>